<organism evidence="2 3">
    <name type="scientific">Brevundimonas albigilva</name>
    <dbReference type="NCBI Taxonomy" id="1312364"/>
    <lineage>
        <taxon>Bacteria</taxon>
        <taxon>Pseudomonadati</taxon>
        <taxon>Pseudomonadota</taxon>
        <taxon>Alphaproteobacteria</taxon>
        <taxon>Caulobacterales</taxon>
        <taxon>Caulobacteraceae</taxon>
        <taxon>Brevundimonas</taxon>
    </lineage>
</organism>
<dbReference type="RefSeq" id="WP_249751481.1">
    <property type="nucleotide sequence ID" value="NZ_CP097298.1"/>
</dbReference>
<feature type="transmembrane region" description="Helical" evidence="1">
    <location>
        <begin position="86"/>
        <end position="108"/>
    </location>
</feature>
<keyword evidence="1" id="KW-0812">Transmembrane</keyword>
<keyword evidence="1" id="KW-1133">Transmembrane helix</keyword>
<evidence type="ECO:0000256" key="1">
    <source>
        <dbReference type="SAM" id="Phobius"/>
    </source>
</evidence>
<reference evidence="2" key="1">
    <citation type="submission" date="2022-05" db="EMBL/GenBank/DDBJ databases">
        <title>Brevundimonas albigilva TT17 genome sequence.</title>
        <authorList>
            <person name="Lee K."/>
            <person name="Son H."/>
        </authorList>
    </citation>
    <scope>NUCLEOTIDE SEQUENCE</scope>
    <source>
        <strain evidence="2">TT17</strain>
    </source>
</reference>
<evidence type="ECO:0008006" key="4">
    <source>
        <dbReference type="Google" id="ProtNLM"/>
    </source>
</evidence>
<keyword evidence="3" id="KW-1185">Reference proteome</keyword>
<protein>
    <recommendedName>
        <fullName evidence="4">Anti-sigma factor</fullName>
    </recommendedName>
</protein>
<dbReference type="EMBL" id="CP097649">
    <property type="protein sequence ID" value="URI15702.1"/>
    <property type="molecule type" value="Genomic_DNA"/>
</dbReference>
<keyword evidence="1" id="KW-0472">Membrane</keyword>
<dbReference type="Proteomes" id="UP001055429">
    <property type="component" value="Chromosome"/>
</dbReference>
<name>A0ABY4SL90_9CAUL</name>
<evidence type="ECO:0000313" key="3">
    <source>
        <dbReference type="Proteomes" id="UP001055429"/>
    </source>
</evidence>
<proteinExistence type="predicted"/>
<evidence type="ECO:0000313" key="2">
    <source>
        <dbReference type="EMBL" id="URI15702.1"/>
    </source>
</evidence>
<accession>A0ABY4SL90</accession>
<sequence>MMTIERLKALAQAYGADLRRWPASERPFAESLIAADPAARAALDEAAALDALLAASPAPSPSAQLTARVLAGAPRPRARQARRGRLAWFLGAGWTAAACAGVVAGLGLTTHLTADARADAVLYQSTLSGVDDAEVLG</sequence>
<gene>
    <name evidence="2" type="ORF">M8231_01505</name>
</gene>